<dbReference type="InterPro" id="IPR011335">
    <property type="entry name" value="Restrct_endonuc-II-like"/>
</dbReference>
<protein>
    <submittedName>
        <fullName evidence="2">Exonuclease</fullName>
    </submittedName>
</protein>
<dbReference type="Gene3D" id="3.90.320.10">
    <property type="match status" value="1"/>
</dbReference>
<sequence>MTNEQRAAWLKGRRTGIGGSDVAAVLGLNPWKTPLDVWNDKLGISEDKEMSEPAYWGTVLEDTVAKEFQLRTGKRVQKVSHQFADPETPWAIANIDRAIINPEIAGKVRPLLKVEEIERYADITGVERIINTDVAFEAKTANAFTADLWGPSQELEIQQNNLRTEHVIPLYYETQIQWYCGILKLKGMYLSVLIGGSDFRMYWVDARPDVFQVIKEKCSRFWNENVLKKIPPDPINIDDVLQLYGKSNGKAVEAQGELAIDYGEYARIAGEIKELKKQQDALKTRIAISMKDNEILTLDGKKVLTYKTQTSKRFDSDSFRNDHLDDYYDYLKESSTRVMRVCA</sequence>
<keyword evidence="2" id="KW-0378">Hydrolase</keyword>
<dbReference type="EMBL" id="BK032730">
    <property type="protein sequence ID" value="DAF57190.1"/>
    <property type="molecule type" value="Genomic_DNA"/>
</dbReference>
<keyword evidence="2" id="KW-0540">Nuclease</keyword>
<reference evidence="2" key="1">
    <citation type="journal article" date="2021" name="Proc. Natl. Acad. Sci. U.S.A.">
        <title>A Catalog of Tens of Thousands of Viruses from Human Metagenomes Reveals Hidden Associations with Chronic Diseases.</title>
        <authorList>
            <person name="Tisza M.J."/>
            <person name="Buck C.B."/>
        </authorList>
    </citation>
    <scope>NUCLEOTIDE SEQUENCE</scope>
    <source>
        <strain evidence="2">Ct5ra14</strain>
    </source>
</reference>
<dbReference type="SUPFAM" id="SSF52980">
    <property type="entry name" value="Restriction endonuclease-like"/>
    <property type="match status" value="1"/>
</dbReference>
<proteinExistence type="predicted"/>
<dbReference type="InterPro" id="IPR017482">
    <property type="entry name" value="Lambda-type_endonuclease"/>
</dbReference>
<evidence type="ECO:0000313" key="2">
    <source>
        <dbReference type="EMBL" id="DAF57190.1"/>
    </source>
</evidence>
<dbReference type="InterPro" id="IPR019080">
    <property type="entry name" value="YqaJ_viral_recombinase"/>
</dbReference>
<dbReference type="GO" id="GO:0004527">
    <property type="term" value="F:exonuclease activity"/>
    <property type="evidence" value="ECO:0007669"/>
    <property type="project" value="UniProtKB-KW"/>
</dbReference>
<accession>A0A8S5T1S9</accession>
<organism evidence="2">
    <name type="scientific">Myoviridae sp. ct5ra14</name>
    <dbReference type="NCBI Taxonomy" id="2827659"/>
    <lineage>
        <taxon>Viruses</taxon>
        <taxon>Duplodnaviria</taxon>
        <taxon>Heunggongvirae</taxon>
        <taxon>Uroviricota</taxon>
        <taxon>Caudoviricetes</taxon>
    </lineage>
</organism>
<dbReference type="NCBIfam" id="TIGR03033">
    <property type="entry name" value="phage_rel_nuc"/>
    <property type="match status" value="1"/>
</dbReference>
<dbReference type="Pfam" id="PF09588">
    <property type="entry name" value="YqaJ"/>
    <property type="match status" value="1"/>
</dbReference>
<feature type="domain" description="YqaJ viral recombinase" evidence="1">
    <location>
        <begin position="9"/>
        <end position="180"/>
    </location>
</feature>
<keyword evidence="2" id="KW-0269">Exonuclease</keyword>
<name>A0A8S5T1S9_9CAUD</name>
<evidence type="ECO:0000259" key="1">
    <source>
        <dbReference type="Pfam" id="PF09588"/>
    </source>
</evidence>
<dbReference type="InterPro" id="IPR011604">
    <property type="entry name" value="PDDEXK-like_dom_sf"/>
</dbReference>